<dbReference type="AlphaFoldDB" id="A0A426ZFQ1"/>
<name>A0A426ZFQ1_ENSVE</name>
<accession>A0A426ZFQ1</accession>
<dbReference type="Proteomes" id="UP000287651">
    <property type="component" value="Unassembled WGS sequence"/>
</dbReference>
<evidence type="ECO:0000313" key="1">
    <source>
        <dbReference type="EMBL" id="RRT62798.1"/>
    </source>
</evidence>
<evidence type="ECO:0000313" key="2">
    <source>
        <dbReference type="Proteomes" id="UP000287651"/>
    </source>
</evidence>
<dbReference type="EMBL" id="AMZH03006851">
    <property type="protein sequence ID" value="RRT62798.1"/>
    <property type="molecule type" value="Genomic_DNA"/>
</dbReference>
<sequence length="346" mass="36695">MLRPILLSPPQFFLHRPYLVVASRCHRWSLLTSTPLPLCLLPCSTITVPSSLLPQPPTPSALLSPASLHPRHWSLLATLPAADFPALSTATCSHPLLSTVLARLTATLFFLCAPQPHPSAASAAIFLHCFQLQPLISLIYCLQPHQRSATPPAAHSSIAAPPFLSPPPLPLLLQPPFCYHHSNPTSSSARRCHLQPPTAAARPYCRCPFPAVPAPTTPLLPSAPAAPTSASTAILFLSREDSPASVASSATSNVAAVPRDPFGSSPSKHRWPHNQDLSLPSFFVPHGFPPLRLIAAFHQIATTISSSETTLLPFFPALAAACVLPYDPSARLPSSAATTATTTTSA</sequence>
<protein>
    <submittedName>
        <fullName evidence="1">Uncharacterized protein</fullName>
    </submittedName>
</protein>
<organism evidence="1 2">
    <name type="scientific">Ensete ventricosum</name>
    <name type="common">Abyssinian banana</name>
    <name type="synonym">Musa ensete</name>
    <dbReference type="NCBI Taxonomy" id="4639"/>
    <lineage>
        <taxon>Eukaryota</taxon>
        <taxon>Viridiplantae</taxon>
        <taxon>Streptophyta</taxon>
        <taxon>Embryophyta</taxon>
        <taxon>Tracheophyta</taxon>
        <taxon>Spermatophyta</taxon>
        <taxon>Magnoliopsida</taxon>
        <taxon>Liliopsida</taxon>
        <taxon>Zingiberales</taxon>
        <taxon>Musaceae</taxon>
        <taxon>Ensete</taxon>
    </lineage>
</organism>
<gene>
    <name evidence="1" type="ORF">B296_00003980</name>
</gene>
<comment type="caution">
    <text evidence="1">The sequence shown here is derived from an EMBL/GenBank/DDBJ whole genome shotgun (WGS) entry which is preliminary data.</text>
</comment>
<proteinExistence type="predicted"/>
<reference evidence="1 2" key="1">
    <citation type="journal article" date="2014" name="Agronomy (Basel)">
        <title>A Draft Genome Sequence for Ensete ventricosum, the Drought-Tolerant Tree Against Hunger.</title>
        <authorList>
            <person name="Harrison J."/>
            <person name="Moore K.A."/>
            <person name="Paszkiewicz K."/>
            <person name="Jones T."/>
            <person name="Grant M."/>
            <person name="Ambacheew D."/>
            <person name="Muzemil S."/>
            <person name="Studholme D.J."/>
        </authorList>
    </citation>
    <scope>NUCLEOTIDE SEQUENCE [LARGE SCALE GENOMIC DNA]</scope>
</reference>